<evidence type="ECO:0000313" key="1">
    <source>
        <dbReference type="EMBL" id="KAJ7367458.1"/>
    </source>
</evidence>
<proteinExistence type="predicted"/>
<evidence type="ECO:0000313" key="2">
    <source>
        <dbReference type="Proteomes" id="UP001218218"/>
    </source>
</evidence>
<keyword evidence="2" id="KW-1185">Reference proteome</keyword>
<sequence length="221" mass="24320">MDTTHVSLRRAGVSSALPFGLVPIERSRITDLDAQILLRQAEREDESPADLRETAGSGTTRFLQSPVLTLLNEIIAEIFIYCIGTYCWLILRATCAPTLLWNRTSSGTSLTRFNNTSSGTAQCCDAQIPASSFLAALDNIHPVSSDISPDWNICDKPPTQRQQPLQSLHHIILQRHAPTQTTTLQTSGFLSGSAGKIHWRDKTFEIGGRTKKWKKVESSGG</sequence>
<dbReference type="EMBL" id="JARIHO010000001">
    <property type="protein sequence ID" value="KAJ7367458.1"/>
    <property type="molecule type" value="Genomic_DNA"/>
</dbReference>
<name>A0AAD7AT34_9AGAR</name>
<reference evidence="1" key="1">
    <citation type="submission" date="2023-03" db="EMBL/GenBank/DDBJ databases">
        <title>Massive genome expansion in bonnet fungi (Mycena s.s.) driven by repeated elements and novel gene families across ecological guilds.</title>
        <authorList>
            <consortium name="Lawrence Berkeley National Laboratory"/>
            <person name="Harder C.B."/>
            <person name="Miyauchi S."/>
            <person name="Viragh M."/>
            <person name="Kuo A."/>
            <person name="Thoen E."/>
            <person name="Andreopoulos B."/>
            <person name="Lu D."/>
            <person name="Skrede I."/>
            <person name="Drula E."/>
            <person name="Henrissat B."/>
            <person name="Morin E."/>
            <person name="Kohler A."/>
            <person name="Barry K."/>
            <person name="LaButti K."/>
            <person name="Morin E."/>
            <person name="Salamov A."/>
            <person name="Lipzen A."/>
            <person name="Mereny Z."/>
            <person name="Hegedus B."/>
            <person name="Baldrian P."/>
            <person name="Stursova M."/>
            <person name="Weitz H."/>
            <person name="Taylor A."/>
            <person name="Grigoriev I.V."/>
            <person name="Nagy L.G."/>
            <person name="Martin F."/>
            <person name="Kauserud H."/>
        </authorList>
    </citation>
    <scope>NUCLEOTIDE SEQUENCE</scope>
    <source>
        <strain evidence="1">CBHHK002</strain>
    </source>
</reference>
<dbReference type="AlphaFoldDB" id="A0AAD7AT34"/>
<protein>
    <submittedName>
        <fullName evidence="1">Uncharacterized protein</fullName>
    </submittedName>
</protein>
<accession>A0AAD7AT34</accession>
<comment type="caution">
    <text evidence="1">The sequence shown here is derived from an EMBL/GenBank/DDBJ whole genome shotgun (WGS) entry which is preliminary data.</text>
</comment>
<dbReference type="Proteomes" id="UP001218218">
    <property type="component" value="Unassembled WGS sequence"/>
</dbReference>
<gene>
    <name evidence="1" type="ORF">DFH08DRAFT_795624</name>
</gene>
<organism evidence="1 2">
    <name type="scientific">Mycena albidolilacea</name>
    <dbReference type="NCBI Taxonomy" id="1033008"/>
    <lineage>
        <taxon>Eukaryota</taxon>
        <taxon>Fungi</taxon>
        <taxon>Dikarya</taxon>
        <taxon>Basidiomycota</taxon>
        <taxon>Agaricomycotina</taxon>
        <taxon>Agaricomycetes</taxon>
        <taxon>Agaricomycetidae</taxon>
        <taxon>Agaricales</taxon>
        <taxon>Marasmiineae</taxon>
        <taxon>Mycenaceae</taxon>
        <taxon>Mycena</taxon>
    </lineage>
</organism>